<dbReference type="PANTHER" id="PTHR11439:SF511">
    <property type="match status" value="1"/>
</dbReference>
<name>A0AAW2U7D6_SESRA</name>
<dbReference type="CDD" id="cd09272">
    <property type="entry name" value="RNase_HI_RT_Ty1"/>
    <property type="match status" value="1"/>
</dbReference>
<dbReference type="PANTHER" id="PTHR11439">
    <property type="entry name" value="GAG-POL-RELATED RETROTRANSPOSON"/>
    <property type="match status" value="1"/>
</dbReference>
<proteinExistence type="predicted"/>
<reference evidence="1" key="1">
    <citation type="submission" date="2020-06" db="EMBL/GenBank/DDBJ databases">
        <authorList>
            <person name="Li T."/>
            <person name="Hu X."/>
            <person name="Zhang T."/>
            <person name="Song X."/>
            <person name="Zhang H."/>
            <person name="Dai N."/>
            <person name="Sheng W."/>
            <person name="Hou X."/>
            <person name="Wei L."/>
        </authorList>
    </citation>
    <scope>NUCLEOTIDE SEQUENCE</scope>
    <source>
        <strain evidence="1">G02</strain>
        <tissue evidence="1">Leaf</tissue>
    </source>
</reference>
<evidence type="ECO:0000313" key="1">
    <source>
        <dbReference type="EMBL" id="KAL0413256.1"/>
    </source>
</evidence>
<organism evidence="1">
    <name type="scientific">Sesamum radiatum</name>
    <name type="common">Black benniseed</name>
    <dbReference type="NCBI Taxonomy" id="300843"/>
    <lineage>
        <taxon>Eukaryota</taxon>
        <taxon>Viridiplantae</taxon>
        <taxon>Streptophyta</taxon>
        <taxon>Embryophyta</taxon>
        <taxon>Tracheophyta</taxon>
        <taxon>Spermatophyta</taxon>
        <taxon>Magnoliopsida</taxon>
        <taxon>eudicotyledons</taxon>
        <taxon>Gunneridae</taxon>
        <taxon>Pentapetalae</taxon>
        <taxon>asterids</taxon>
        <taxon>lamiids</taxon>
        <taxon>Lamiales</taxon>
        <taxon>Pedaliaceae</taxon>
        <taxon>Sesamum</taxon>
    </lineage>
</organism>
<reference evidence="1" key="2">
    <citation type="journal article" date="2024" name="Plant">
        <title>Genomic evolution and insights into agronomic trait innovations of Sesamum species.</title>
        <authorList>
            <person name="Miao H."/>
            <person name="Wang L."/>
            <person name="Qu L."/>
            <person name="Liu H."/>
            <person name="Sun Y."/>
            <person name="Le M."/>
            <person name="Wang Q."/>
            <person name="Wei S."/>
            <person name="Zheng Y."/>
            <person name="Lin W."/>
            <person name="Duan Y."/>
            <person name="Cao H."/>
            <person name="Xiong S."/>
            <person name="Wang X."/>
            <person name="Wei L."/>
            <person name="Li C."/>
            <person name="Ma Q."/>
            <person name="Ju M."/>
            <person name="Zhao R."/>
            <person name="Li G."/>
            <person name="Mu C."/>
            <person name="Tian Q."/>
            <person name="Mei H."/>
            <person name="Zhang T."/>
            <person name="Gao T."/>
            <person name="Zhang H."/>
        </authorList>
    </citation>
    <scope>NUCLEOTIDE SEQUENCE</scope>
    <source>
        <strain evidence="1">G02</strain>
    </source>
</reference>
<accession>A0AAW2U7D6</accession>
<sequence length="152" mass="16582">MAEAEYRSMAATICELNWTYIISNFGISVQLSIQLFCDNQAALHIMANLVFHERTKHIELDCHVARDAYKDGFILPSFVRSSLQLADIFTKALSLKHFTSLLAKLGLAAMHHSSTCGGALVYSTEDGVSDSTVLQIGEEDVTATADVADVVV</sequence>
<dbReference type="AlphaFoldDB" id="A0AAW2U7D6"/>
<protein>
    <submittedName>
        <fullName evidence="1">Uncharacterized protein</fullName>
    </submittedName>
</protein>
<gene>
    <name evidence="1" type="ORF">Sradi_1527300</name>
</gene>
<comment type="caution">
    <text evidence="1">The sequence shown here is derived from an EMBL/GenBank/DDBJ whole genome shotgun (WGS) entry which is preliminary data.</text>
</comment>
<dbReference type="EMBL" id="JACGWJ010000006">
    <property type="protein sequence ID" value="KAL0413256.1"/>
    <property type="molecule type" value="Genomic_DNA"/>
</dbReference>